<proteinExistence type="inferred from homology"/>
<dbReference type="Gene3D" id="3.40.1190.20">
    <property type="match status" value="1"/>
</dbReference>
<comment type="similarity">
    <text evidence="1 4">Belongs to the carbohydrate kinase PfkB family.</text>
</comment>
<name>A0ABT9YTK1_9STRE</name>
<keyword evidence="2 4" id="KW-0808">Transferase</keyword>
<sequence length="315" mass="34829">MNQSVSRKILVIGSTVCDVMIAVDQLPKREEDVHVSRQKLSLGGCAFNVVNLLHHLELPYTFISPVGSGIYGQFVHQELEKIGIQSPISLSGENGCCYCFVEPDGERTFVSYHGVEYLFDPAWIKDINHQVYDYIYVCGLEVEEETGRELVEALSFLEGQIVFCPGPRVDKIDSKRLKNLLSLSPIVHLNKAELLLWTGKQTISESLRILYQQTENMVVVTKGEDGALFYDGDNILECPAYPSQVLNTIGAGDSHVAGLIAGLFNGLEVADALDFANYVSSQVVASPSVQLSSENYQRINHRLQTAKKISLSNGE</sequence>
<evidence type="ECO:0000256" key="4">
    <source>
        <dbReference type="RuleBase" id="RU003704"/>
    </source>
</evidence>
<dbReference type="PRINTS" id="PR00990">
    <property type="entry name" value="RIBOKINASE"/>
</dbReference>
<dbReference type="PANTHER" id="PTHR10584:SF166">
    <property type="entry name" value="RIBOKINASE"/>
    <property type="match status" value="1"/>
</dbReference>
<dbReference type="PANTHER" id="PTHR10584">
    <property type="entry name" value="SUGAR KINASE"/>
    <property type="match status" value="1"/>
</dbReference>
<dbReference type="EMBL" id="JAUSTM010000022">
    <property type="protein sequence ID" value="MDQ0223303.1"/>
    <property type="molecule type" value="Genomic_DNA"/>
</dbReference>
<keyword evidence="7" id="KW-1185">Reference proteome</keyword>
<dbReference type="RefSeq" id="WP_307122452.1">
    <property type="nucleotide sequence ID" value="NZ_JAUSTM010000022.1"/>
</dbReference>
<evidence type="ECO:0000256" key="3">
    <source>
        <dbReference type="ARBA" id="ARBA00022777"/>
    </source>
</evidence>
<dbReference type="InterPro" id="IPR002139">
    <property type="entry name" value="Ribo/fructo_kinase"/>
</dbReference>
<organism evidence="6 7">
    <name type="scientific">Streptococcus moroccensis</name>
    <dbReference type="NCBI Taxonomy" id="1451356"/>
    <lineage>
        <taxon>Bacteria</taxon>
        <taxon>Bacillati</taxon>
        <taxon>Bacillota</taxon>
        <taxon>Bacilli</taxon>
        <taxon>Lactobacillales</taxon>
        <taxon>Streptococcaceae</taxon>
        <taxon>Streptococcus</taxon>
    </lineage>
</organism>
<dbReference type="InterPro" id="IPR002173">
    <property type="entry name" value="Carboh/pur_kinase_PfkB_CS"/>
</dbReference>
<dbReference type="Pfam" id="PF00294">
    <property type="entry name" value="PfkB"/>
    <property type="match status" value="1"/>
</dbReference>
<accession>A0ABT9YTK1</accession>
<evidence type="ECO:0000256" key="2">
    <source>
        <dbReference type="ARBA" id="ARBA00022679"/>
    </source>
</evidence>
<reference evidence="6 7" key="1">
    <citation type="submission" date="2023-07" db="EMBL/GenBank/DDBJ databases">
        <title>Genomic Encyclopedia of Type Strains, Phase IV (KMG-IV): sequencing the most valuable type-strain genomes for metagenomic binning, comparative biology and taxonomic classification.</title>
        <authorList>
            <person name="Goeker M."/>
        </authorList>
    </citation>
    <scope>NUCLEOTIDE SEQUENCE [LARGE SCALE GENOMIC DNA]</scope>
    <source>
        <strain evidence="6 7">DSM 105143</strain>
    </source>
</reference>
<evidence type="ECO:0000313" key="7">
    <source>
        <dbReference type="Proteomes" id="UP001223079"/>
    </source>
</evidence>
<evidence type="ECO:0000256" key="1">
    <source>
        <dbReference type="ARBA" id="ARBA00010688"/>
    </source>
</evidence>
<dbReference type="InterPro" id="IPR029056">
    <property type="entry name" value="Ribokinase-like"/>
</dbReference>
<gene>
    <name evidence="6" type="ORF">J2S23_001878</name>
</gene>
<dbReference type="GO" id="GO:0016301">
    <property type="term" value="F:kinase activity"/>
    <property type="evidence" value="ECO:0007669"/>
    <property type="project" value="UniProtKB-KW"/>
</dbReference>
<dbReference type="SUPFAM" id="SSF53613">
    <property type="entry name" value="Ribokinase-like"/>
    <property type="match status" value="1"/>
</dbReference>
<protein>
    <submittedName>
        <fullName evidence="6">Sugar/nucleoside kinase (Ribokinase family)</fullName>
    </submittedName>
</protein>
<evidence type="ECO:0000259" key="5">
    <source>
        <dbReference type="Pfam" id="PF00294"/>
    </source>
</evidence>
<comment type="caution">
    <text evidence="6">The sequence shown here is derived from an EMBL/GenBank/DDBJ whole genome shotgun (WGS) entry which is preliminary data.</text>
</comment>
<dbReference type="InterPro" id="IPR011611">
    <property type="entry name" value="PfkB_dom"/>
</dbReference>
<evidence type="ECO:0000313" key="6">
    <source>
        <dbReference type="EMBL" id="MDQ0223303.1"/>
    </source>
</evidence>
<keyword evidence="3 4" id="KW-0418">Kinase</keyword>
<dbReference type="PROSITE" id="PS00584">
    <property type="entry name" value="PFKB_KINASES_2"/>
    <property type="match status" value="1"/>
</dbReference>
<dbReference type="Proteomes" id="UP001223079">
    <property type="component" value="Unassembled WGS sequence"/>
</dbReference>
<feature type="domain" description="Carbohydrate kinase PfkB" evidence="5">
    <location>
        <begin position="7"/>
        <end position="293"/>
    </location>
</feature>